<dbReference type="CDD" id="cd02440">
    <property type="entry name" value="AdoMet_MTases"/>
    <property type="match status" value="1"/>
</dbReference>
<dbReference type="InterPro" id="IPR029063">
    <property type="entry name" value="SAM-dependent_MTases_sf"/>
</dbReference>
<dbReference type="Pfam" id="PF13489">
    <property type="entry name" value="Methyltransf_23"/>
    <property type="match status" value="1"/>
</dbReference>
<name>A0AAD2HKL3_9AGAR</name>
<evidence type="ECO:0008006" key="3">
    <source>
        <dbReference type="Google" id="ProtNLM"/>
    </source>
</evidence>
<dbReference type="Gene3D" id="3.40.50.150">
    <property type="entry name" value="Vaccinia Virus protein VP39"/>
    <property type="match status" value="1"/>
</dbReference>
<gene>
    <name evidence="1" type="ORF">MYCIT1_LOCUS25034</name>
</gene>
<accession>A0AAD2HKL3</accession>
<evidence type="ECO:0000313" key="1">
    <source>
        <dbReference type="EMBL" id="CAK5276620.1"/>
    </source>
</evidence>
<dbReference type="PANTHER" id="PTHR43861">
    <property type="entry name" value="TRANS-ACONITATE 2-METHYLTRANSFERASE-RELATED"/>
    <property type="match status" value="1"/>
</dbReference>
<dbReference type="SUPFAM" id="SSF53335">
    <property type="entry name" value="S-adenosyl-L-methionine-dependent methyltransferases"/>
    <property type="match status" value="1"/>
</dbReference>
<comment type="caution">
    <text evidence="1">The sequence shown here is derived from an EMBL/GenBank/DDBJ whole genome shotgun (WGS) entry which is preliminary data.</text>
</comment>
<reference evidence="1" key="1">
    <citation type="submission" date="2023-11" db="EMBL/GenBank/DDBJ databases">
        <authorList>
            <person name="De Vega J J."/>
            <person name="De Vega J J."/>
        </authorList>
    </citation>
    <scope>NUCLEOTIDE SEQUENCE</scope>
</reference>
<sequence>MRRRPNPASRLPLVFLEGYNMERLGHRAVDGGTPDVFSYQLPTMSESLEEADRLNEQHACFRMYLGDTKLSYAPLEQLEPRRILELGCGTGIWATEAAKMFPDAQVVAVDSAAMSEQALLQLPGNVSFHQASILDYLNSKPPLSDVVHARMVLMHNPNPEALIDEMAATVKPGGYLLIEDPDFSSLIATGGPSMVRLMAKWTQMWRDKGCDVQIGKREADLLRSTGAFAQVGSTRIPMPLGGDSSSADPALNRLGASFAVPVRNAALTLVRKWQEPGLAEETVRDMDMGGATMDFYFAWARRVD</sequence>
<proteinExistence type="predicted"/>
<evidence type="ECO:0000313" key="2">
    <source>
        <dbReference type="Proteomes" id="UP001295794"/>
    </source>
</evidence>
<protein>
    <recommendedName>
        <fullName evidence="3">S-adenosyl-L-methionine-dependent methyltransferase</fullName>
    </recommendedName>
</protein>
<keyword evidence="2" id="KW-1185">Reference proteome</keyword>
<dbReference type="AlphaFoldDB" id="A0AAD2HKL3"/>
<organism evidence="1 2">
    <name type="scientific">Mycena citricolor</name>
    <dbReference type="NCBI Taxonomy" id="2018698"/>
    <lineage>
        <taxon>Eukaryota</taxon>
        <taxon>Fungi</taxon>
        <taxon>Dikarya</taxon>
        <taxon>Basidiomycota</taxon>
        <taxon>Agaricomycotina</taxon>
        <taxon>Agaricomycetes</taxon>
        <taxon>Agaricomycetidae</taxon>
        <taxon>Agaricales</taxon>
        <taxon>Marasmiineae</taxon>
        <taxon>Mycenaceae</taxon>
        <taxon>Mycena</taxon>
    </lineage>
</organism>
<dbReference type="EMBL" id="CAVNYO010000411">
    <property type="protein sequence ID" value="CAK5276620.1"/>
    <property type="molecule type" value="Genomic_DNA"/>
</dbReference>
<dbReference type="Proteomes" id="UP001295794">
    <property type="component" value="Unassembled WGS sequence"/>
</dbReference>